<dbReference type="AlphaFoldDB" id="A0AAJ6K300"/>
<dbReference type="RefSeq" id="WP_010689988.1">
    <property type="nucleotide sequence ID" value="NZ_CABIZJ010000004.1"/>
</dbReference>
<feature type="transmembrane region" description="Helical" evidence="1">
    <location>
        <begin position="136"/>
        <end position="159"/>
    </location>
</feature>
<dbReference type="Pfam" id="PF04474">
    <property type="entry name" value="DUF554"/>
    <property type="match status" value="1"/>
</dbReference>
<accession>A0AAJ6K300</accession>
<feature type="transmembrane region" description="Helical" evidence="1">
    <location>
        <begin position="32"/>
        <end position="50"/>
    </location>
</feature>
<dbReference type="Proteomes" id="UP001238155">
    <property type="component" value="Chromosome"/>
</dbReference>
<reference evidence="2 4" key="1">
    <citation type="submission" date="2014-04" db="EMBL/GenBank/DDBJ databases">
        <title>Draft Genome Sequence of Lactobacillus animalis 381-IL-28.</title>
        <authorList>
            <person name="Sturino J.M."/>
            <person name="Rajendran M."/>
            <person name="Altermann E."/>
        </authorList>
    </citation>
    <scope>NUCLEOTIDE SEQUENCE [LARGE SCALE GENOMIC DNA]</scope>
    <source>
        <strain evidence="2 4">381-IL-28</strain>
    </source>
</reference>
<evidence type="ECO:0000313" key="2">
    <source>
        <dbReference type="EMBL" id="KDA46697.1"/>
    </source>
</evidence>
<evidence type="ECO:0000313" key="4">
    <source>
        <dbReference type="Proteomes" id="UP000027129"/>
    </source>
</evidence>
<keyword evidence="1" id="KW-1133">Transmembrane helix</keyword>
<dbReference type="EMBL" id="JMHU01000003">
    <property type="protein sequence ID" value="KDA46697.1"/>
    <property type="molecule type" value="Genomic_DNA"/>
</dbReference>
<proteinExistence type="predicted"/>
<dbReference type="GeneID" id="61227378"/>
<feature type="transmembrane region" description="Helical" evidence="1">
    <location>
        <begin position="166"/>
        <end position="197"/>
    </location>
</feature>
<dbReference type="PANTHER" id="PTHR36111:SF2">
    <property type="entry name" value="INNER MEMBRANE PROTEIN"/>
    <property type="match status" value="1"/>
</dbReference>
<dbReference type="EMBL" id="CP123751">
    <property type="protein sequence ID" value="WHQ80107.1"/>
    <property type="molecule type" value="Genomic_DNA"/>
</dbReference>
<organism evidence="3 5">
    <name type="scientific">Ligilactobacillus animalis</name>
    <dbReference type="NCBI Taxonomy" id="1605"/>
    <lineage>
        <taxon>Bacteria</taxon>
        <taxon>Bacillati</taxon>
        <taxon>Bacillota</taxon>
        <taxon>Bacilli</taxon>
        <taxon>Lactobacillales</taxon>
        <taxon>Lactobacillaceae</taxon>
        <taxon>Ligilactobacillus</taxon>
    </lineage>
</organism>
<protein>
    <submittedName>
        <fullName evidence="3">DUF554 domain-containing protein</fullName>
    </submittedName>
</protein>
<feature type="transmembrane region" description="Helical" evidence="1">
    <location>
        <begin position="6"/>
        <end position="25"/>
    </location>
</feature>
<keyword evidence="1" id="KW-0472">Membrane</keyword>
<dbReference type="InterPro" id="IPR007563">
    <property type="entry name" value="DUF554"/>
</dbReference>
<evidence type="ECO:0000256" key="1">
    <source>
        <dbReference type="SAM" id="Phobius"/>
    </source>
</evidence>
<name>A0AAJ6K300_9LACO</name>
<reference evidence="3" key="2">
    <citation type="submission" date="2023-04" db="EMBL/GenBank/DDBJ databases">
        <title>Four porcine-derived lactic acid bacteria strains analyses and their evaluation as potential probiotics based on genomics.</title>
        <authorList>
            <person name="Niu D."/>
        </authorList>
    </citation>
    <scope>NUCLEOTIDE SEQUENCE</scope>
    <source>
        <strain evidence="3">ZSB1</strain>
    </source>
</reference>
<feature type="transmembrane region" description="Helical" evidence="1">
    <location>
        <begin position="203"/>
        <end position="222"/>
    </location>
</feature>
<feature type="transmembrane region" description="Helical" evidence="1">
    <location>
        <begin position="97"/>
        <end position="116"/>
    </location>
</feature>
<keyword evidence="1" id="KW-0812">Transmembrane</keyword>
<evidence type="ECO:0000313" key="5">
    <source>
        <dbReference type="Proteomes" id="UP001238155"/>
    </source>
</evidence>
<gene>
    <name evidence="2" type="ORF">Lani381_0290</name>
    <name evidence="3" type="ORF">QFF56_09315</name>
</gene>
<feature type="transmembrane region" description="Helical" evidence="1">
    <location>
        <begin position="56"/>
        <end position="76"/>
    </location>
</feature>
<sequence>MWGTFFNVGMIFLGSAVGSIFKKGLGDSYHQIVMQALGLCALMIGLNSTLTNMQKSQLPVLFIVSLVTGGVIGQALKLEDRFEQLTTHLGGSRASSGLSTGILLFCVGSLSILGPFEAALNHNYTYLLTNGLLDGITSIILASAYGWVIALCGVVLLIWQGSLYLCALFFASAISPALMAEVSIVGGILIFVAGLNILKLTKISVLNLLPSLLIPPLVLLFWH</sequence>
<dbReference type="Proteomes" id="UP000027129">
    <property type="component" value="Unassembled WGS sequence"/>
</dbReference>
<dbReference type="PANTHER" id="PTHR36111">
    <property type="entry name" value="INNER MEMBRANE PROTEIN-RELATED"/>
    <property type="match status" value="1"/>
</dbReference>
<evidence type="ECO:0000313" key="3">
    <source>
        <dbReference type="EMBL" id="WHQ80107.1"/>
    </source>
</evidence>
<keyword evidence="4" id="KW-1185">Reference proteome</keyword>